<evidence type="ECO:0000259" key="6">
    <source>
        <dbReference type="SMART" id="SM00499"/>
    </source>
</evidence>
<dbReference type="EMBL" id="OX465081">
    <property type="protein sequence ID" value="CAI9287434.1"/>
    <property type="molecule type" value="Genomic_DNA"/>
</dbReference>
<dbReference type="GO" id="GO:0008289">
    <property type="term" value="F:lipid binding"/>
    <property type="evidence" value="ECO:0007669"/>
    <property type="project" value="UniProtKB-KW"/>
</dbReference>
<dbReference type="InterPro" id="IPR036312">
    <property type="entry name" value="Bifun_inhib/LTP/seed_sf"/>
</dbReference>
<evidence type="ECO:0000256" key="3">
    <source>
        <dbReference type="ARBA" id="ARBA00023121"/>
    </source>
</evidence>
<dbReference type="Gene3D" id="1.10.110.10">
    <property type="entry name" value="Plant lipid-transfer and hydrophobic proteins"/>
    <property type="match status" value="1"/>
</dbReference>
<keyword evidence="5" id="KW-0732">Signal</keyword>
<dbReference type="PRINTS" id="PR00382">
    <property type="entry name" value="LIPIDTRNSFER"/>
</dbReference>
<dbReference type="PROSITE" id="PS00597">
    <property type="entry name" value="PLANT_LTP"/>
    <property type="match status" value="1"/>
</dbReference>
<dbReference type="AlphaFoldDB" id="A0AA35Z864"/>
<evidence type="ECO:0000256" key="5">
    <source>
        <dbReference type="SAM" id="SignalP"/>
    </source>
</evidence>
<dbReference type="SUPFAM" id="SSF47699">
    <property type="entry name" value="Bifunctional inhibitor/lipid-transfer protein/seed storage 2S albumin"/>
    <property type="match status" value="1"/>
</dbReference>
<feature type="signal peptide" evidence="5">
    <location>
        <begin position="1"/>
        <end position="23"/>
    </location>
</feature>
<dbReference type="SMART" id="SM00499">
    <property type="entry name" value="AAI"/>
    <property type="match status" value="1"/>
</dbReference>
<name>A0AA35Z864_LACSI</name>
<dbReference type="GO" id="GO:0006869">
    <property type="term" value="P:lipid transport"/>
    <property type="evidence" value="ECO:0007669"/>
    <property type="project" value="InterPro"/>
</dbReference>
<keyword evidence="2 4" id="KW-0813">Transport</keyword>
<keyword evidence="8" id="KW-1185">Reference proteome</keyword>
<proteinExistence type="inferred from homology"/>
<protein>
    <recommendedName>
        <fullName evidence="4">Non-specific lipid-transfer protein</fullName>
    </recommendedName>
</protein>
<gene>
    <name evidence="7" type="ORF">LSALG_LOCUS26797</name>
</gene>
<sequence length="116" mass="11821">MALGGKATVVLLLCAMVANAVEGEVVTCQMVVSSIKPCVGYLTIGGPPPPSCCNGVSYLNKAAATTPDRQTACKCLKQAATMLPGLNLDAAGSLPVKCGVYIPYEISPDTDCATVQ</sequence>
<comment type="function">
    <text evidence="4">Plant non-specific lipid-transfer proteins transfer phospholipids as well as galactolipids across membranes. May play a role in wax or cutin deposition in the cell walls of expanding epidermal cells and certain secretory tissues.</text>
</comment>
<comment type="similarity">
    <text evidence="1 4">Belongs to the plant LTP family.</text>
</comment>
<dbReference type="CDD" id="cd01960">
    <property type="entry name" value="nsLTP1"/>
    <property type="match status" value="1"/>
</dbReference>
<organism evidence="7 8">
    <name type="scientific">Lactuca saligna</name>
    <name type="common">Willowleaf lettuce</name>
    <dbReference type="NCBI Taxonomy" id="75948"/>
    <lineage>
        <taxon>Eukaryota</taxon>
        <taxon>Viridiplantae</taxon>
        <taxon>Streptophyta</taxon>
        <taxon>Embryophyta</taxon>
        <taxon>Tracheophyta</taxon>
        <taxon>Spermatophyta</taxon>
        <taxon>Magnoliopsida</taxon>
        <taxon>eudicotyledons</taxon>
        <taxon>Gunneridae</taxon>
        <taxon>Pentapetalae</taxon>
        <taxon>asterids</taxon>
        <taxon>campanulids</taxon>
        <taxon>Asterales</taxon>
        <taxon>Asteraceae</taxon>
        <taxon>Cichorioideae</taxon>
        <taxon>Cichorieae</taxon>
        <taxon>Lactucinae</taxon>
        <taxon>Lactuca</taxon>
    </lineage>
</organism>
<feature type="chain" id="PRO_5041318948" description="Non-specific lipid-transfer protein" evidence="5">
    <location>
        <begin position="24"/>
        <end position="116"/>
    </location>
</feature>
<dbReference type="InterPro" id="IPR000528">
    <property type="entry name" value="Plant_nsLTP"/>
</dbReference>
<evidence type="ECO:0000256" key="1">
    <source>
        <dbReference type="ARBA" id="ARBA00009748"/>
    </source>
</evidence>
<evidence type="ECO:0000313" key="8">
    <source>
        <dbReference type="Proteomes" id="UP001177003"/>
    </source>
</evidence>
<evidence type="ECO:0000256" key="4">
    <source>
        <dbReference type="RuleBase" id="RU000628"/>
    </source>
</evidence>
<dbReference type="Pfam" id="PF00234">
    <property type="entry name" value="Tryp_alpha_amyl"/>
    <property type="match status" value="1"/>
</dbReference>
<evidence type="ECO:0000313" key="7">
    <source>
        <dbReference type="EMBL" id="CAI9287434.1"/>
    </source>
</evidence>
<keyword evidence="3 4" id="KW-0446">Lipid-binding</keyword>
<accession>A0AA35Z864</accession>
<evidence type="ECO:0000256" key="2">
    <source>
        <dbReference type="ARBA" id="ARBA00022448"/>
    </source>
</evidence>
<reference evidence="7" key="1">
    <citation type="submission" date="2023-04" db="EMBL/GenBank/DDBJ databases">
        <authorList>
            <person name="Vijverberg K."/>
            <person name="Xiong W."/>
            <person name="Schranz E."/>
        </authorList>
    </citation>
    <scope>NUCLEOTIDE SEQUENCE</scope>
</reference>
<feature type="domain" description="Bifunctional inhibitor/plant lipid transfer protein/seed storage helical" evidence="6">
    <location>
        <begin position="28"/>
        <end position="112"/>
    </location>
</feature>
<dbReference type="Proteomes" id="UP001177003">
    <property type="component" value="Chromosome 5"/>
</dbReference>
<dbReference type="PANTHER" id="PTHR33076">
    <property type="entry name" value="NON-SPECIFIC LIPID-TRANSFER PROTEIN 2-RELATED"/>
    <property type="match status" value="1"/>
</dbReference>
<dbReference type="InterPro" id="IPR016140">
    <property type="entry name" value="Bifunc_inhib/LTP/seed_store"/>
</dbReference>